<evidence type="ECO:0008006" key="3">
    <source>
        <dbReference type="Google" id="ProtNLM"/>
    </source>
</evidence>
<accession>A0A0G1ZN20</accession>
<dbReference type="InterPro" id="IPR052022">
    <property type="entry name" value="26kDa_periplasmic_antigen"/>
</dbReference>
<organism evidence="1 2">
    <name type="scientific">Candidatus Kaiserbacteria bacterium GW2011_GWC2_52_8b</name>
    <dbReference type="NCBI Taxonomy" id="1618676"/>
    <lineage>
        <taxon>Bacteria</taxon>
        <taxon>Candidatus Kaiseribacteriota</taxon>
    </lineage>
</organism>
<name>A0A0G1ZN20_9BACT</name>
<dbReference type="PANTHER" id="PTHR34387">
    <property type="entry name" value="SLR1258 PROTEIN"/>
    <property type="match status" value="1"/>
</dbReference>
<dbReference type="Proteomes" id="UP000034445">
    <property type="component" value="Unassembled WGS sequence"/>
</dbReference>
<evidence type="ECO:0000313" key="2">
    <source>
        <dbReference type="Proteomes" id="UP000034445"/>
    </source>
</evidence>
<dbReference type="Gene3D" id="3.30.110.170">
    <property type="entry name" value="Protein of unknown function (DUF541), domain 1"/>
    <property type="match status" value="1"/>
</dbReference>
<evidence type="ECO:0000313" key="1">
    <source>
        <dbReference type="EMBL" id="KKW29527.1"/>
    </source>
</evidence>
<dbReference type="InterPro" id="IPR007497">
    <property type="entry name" value="SIMPL/DUF541"/>
</dbReference>
<dbReference type="Pfam" id="PF04402">
    <property type="entry name" value="SIMPL"/>
    <property type="match status" value="1"/>
</dbReference>
<sequence length="262" mass="28137">MNSRFKDLIGVAVIVGVAFFAYATLVYVSAYSKSVGPGAYRTFSVSAEGEAVAIPDIAQFSFSVITQGGMNIATLQTQNVEKVNSAIAFLKKQGVEDKDIKTQQFSLEPRYQSFSCPRSLGGEAVACPPSEIVGYAIRQTVQVKARDFSKVGALLSGVVEQGANSVSQLFFTVDDPEAVQQEARSQAIQKAQEKARAMARAGGFRLGRLISLQEGESYPYYPVYERADLGLGGTTPAPAPVPTIEPGSQDVKISVTLTYEIR</sequence>
<reference evidence="1 2" key="1">
    <citation type="journal article" date="2015" name="Nature">
        <title>rRNA introns, odd ribosomes, and small enigmatic genomes across a large radiation of phyla.</title>
        <authorList>
            <person name="Brown C.T."/>
            <person name="Hug L.A."/>
            <person name="Thomas B.C."/>
            <person name="Sharon I."/>
            <person name="Castelle C.J."/>
            <person name="Singh A."/>
            <person name="Wilkins M.J."/>
            <person name="Williams K.H."/>
            <person name="Banfield J.F."/>
        </authorList>
    </citation>
    <scope>NUCLEOTIDE SEQUENCE [LARGE SCALE GENOMIC DNA]</scope>
</reference>
<dbReference type="GO" id="GO:0006974">
    <property type="term" value="P:DNA damage response"/>
    <property type="evidence" value="ECO:0007669"/>
    <property type="project" value="TreeGrafter"/>
</dbReference>
<dbReference type="EMBL" id="LCRF01000072">
    <property type="protein sequence ID" value="KKW29527.1"/>
    <property type="molecule type" value="Genomic_DNA"/>
</dbReference>
<dbReference type="AlphaFoldDB" id="A0A0G1ZN20"/>
<dbReference type="PANTHER" id="PTHR34387:SF1">
    <property type="entry name" value="PERIPLASMIC IMMUNOGENIC PROTEIN"/>
    <property type="match status" value="1"/>
</dbReference>
<comment type="caution">
    <text evidence="1">The sequence shown here is derived from an EMBL/GenBank/DDBJ whole genome shotgun (WGS) entry which is preliminary data.</text>
</comment>
<dbReference type="Gene3D" id="3.30.70.2970">
    <property type="entry name" value="Protein of unknown function (DUF541), domain 2"/>
    <property type="match status" value="1"/>
</dbReference>
<proteinExistence type="predicted"/>
<gene>
    <name evidence="1" type="ORF">UY74_C0072G0005</name>
</gene>
<protein>
    <recommendedName>
        <fullName evidence="3">26 kDa periplasmic immunogenic protein</fullName>
    </recommendedName>
</protein>